<evidence type="ECO:0000256" key="7">
    <source>
        <dbReference type="ARBA" id="ARBA00048859"/>
    </source>
</evidence>
<comment type="similarity">
    <text evidence="2">Belongs to the aspartate/ornithine carbamoyltransferase superfamily. ATCase family.</text>
</comment>
<evidence type="ECO:0000259" key="8">
    <source>
        <dbReference type="Pfam" id="PF00185"/>
    </source>
</evidence>
<feature type="domain" description="Aspartate/ornithine carbamoyltransferase Asp/Orn-binding" evidence="8">
    <location>
        <begin position="228"/>
        <end position="373"/>
    </location>
</feature>
<protein>
    <recommendedName>
        <fullName evidence="3">aspartate carbamoyltransferase</fullName>
        <ecNumber evidence="3">2.1.3.2</ecNumber>
    </recommendedName>
</protein>
<dbReference type="PROSITE" id="PS00097">
    <property type="entry name" value="CARBAMOYLTRANSFERASE"/>
    <property type="match status" value="1"/>
</dbReference>
<dbReference type="Gene3D" id="3.40.50.1370">
    <property type="entry name" value="Aspartate/ornithine carbamoyltransferase"/>
    <property type="match status" value="2"/>
</dbReference>
<dbReference type="FunFam" id="3.40.50.1370:FF:000007">
    <property type="entry name" value="Aspartate carbamoyltransferase"/>
    <property type="match status" value="1"/>
</dbReference>
<organism evidence="10">
    <name type="scientific">marine metagenome</name>
    <dbReference type="NCBI Taxonomy" id="408172"/>
    <lineage>
        <taxon>unclassified sequences</taxon>
        <taxon>metagenomes</taxon>
        <taxon>ecological metagenomes</taxon>
    </lineage>
</organism>
<dbReference type="InterPro" id="IPR006131">
    <property type="entry name" value="Asp_carbamoyltransf_Asp/Orn-bd"/>
</dbReference>
<comment type="pathway">
    <text evidence="1">Pyrimidine metabolism; UMP biosynthesis via de novo pathway; (S)-dihydroorotate from bicarbonate: step 2/3.</text>
</comment>
<gene>
    <name evidence="10" type="ORF">METZ01_LOCUS56902</name>
</gene>
<dbReference type="NCBIfam" id="NF002032">
    <property type="entry name" value="PRK00856.1"/>
    <property type="match status" value="1"/>
</dbReference>
<dbReference type="InterPro" id="IPR036901">
    <property type="entry name" value="Asp/Orn_carbamoylTrfase_sf"/>
</dbReference>
<dbReference type="GO" id="GO:0004070">
    <property type="term" value="F:aspartate carbamoyltransferase activity"/>
    <property type="evidence" value="ECO:0007669"/>
    <property type="project" value="UniProtKB-EC"/>
</dbReference>
<dbReference type="GO" id="GO:0006520">
    <property type="term" value="P:amino acid metabolic process"/>
    <property type="evidence" value="ECO:0007669"/>
    <property type="project" value="InterPro"/>
</dbReference>
<dbReference type="InterPro" id="IPR002082">
    <property type="entry name" value="Asp_carbamoyltransf"/>
</dbReference>
<dbReference type="PANTHER" id="PTHR45753:SF6">
    <property type="entry name" value="ASPARTATE CARBAMOYLTRANSFERASE"/>
    <property type="match status" value="1"/>
</dbReference>
<dbReference type="HAMAP" id="MF_00001">
    <property type="entry name" value="Asp_carb_tr"/>
    <property type="match status" value="1"/>
</dbReference>
<evidence type="ECO:0000256" key="2">
    <source>
        <dbReference type="ARBA" id="ARBA00008896"/>
    </source>
</evidence>
<keyword evidence="4" id="KW-0808">Transferase</keyword>
<feature type="domain" description="Aspartate/ornithine carbamoyltransferase carbamoyl-P binding" evidence="9">
    <location>
        <begin position="78"/>
        <end position="219"/>
    </location>
</feature>
<dbReference type="PRINTS" id="PR00100">
    <property type="entry name" value="AOTCASE"/>
</dbReference>
<name>A0A381SL97_9ZZZZ</name>
<reference evidence="10" key="1">
    <citation type="submission" date="2018-05" db="EMBL/GenBank/DDBJ databases">
        <authorList>
            <person name="Lanie J.A."/>
            <person name="Ng W.-L."/>
            <person name="Kazmierczak K.M."/>
            <person name="Andrzejewski T.M."/>
            <person name="Davidsen T.M."/>
            <person name="Wayne K.J."/>
            <person name="Tettelin H."/>
            <person name="Glass J.I."/>
            <person name="Rusch D."/>
            <person name="Podicherti R."/>
            <person name="Tsui H.-C.T."/>
            <person name="Winkler M.E."/>
        </authorList>
    </citation>
    <scope>NUCLEOTIDE SEQUENCE</scope>
</reference>
<dbReference type="EC" id="2.1.3.2" evidence="3"/>
<dbReference type="GO" id="GO:0005829">
    <property type="term" value="C:cytosol"/>
    <property type="evidence" value="ECO:0007669"/>
    <property type="project" value="TreeGrafter"/>
</dbReference>
<sequence length="383" mass="43731">MKKINLKEDHLQIYKRENSNVWQIKIKLPNKKALRISSRTKVKEDAKNIALNKYNFFSKERIILDNNSEKNFQYKKIHLIESKNLKKNEIECFLMESNKYIKFNKQKIKKLNLLKGRTVFNLFFEDSTRTRTSFEVAAKRLGADLINVALKDSSINKGETLFDTMTTINSMDPDVLIVRHPEEGISKKISTMVKACVINAGDGSHEHPTQALLDALTIKKKFGSFIKLKIAICGDILHSRVARSNIEILSTLGAKINIIGPKTLIPIDIQQSNIKIYNNMKAGLKNCDIVMMLRIQKERIVGKHITSEKEYFNKFGLDYKKLGYAKKKALVMHPGPMNRGIEIDSKLADDVTRSLIQEQVSMGVAIRMACLEILINNKDKYGS</sequence>
<evidence type="ECO:0000256" key="4">
    <source>
        <dbReference type="ARBA" id="ARBA00022679"/>
    </source>
</evidence>
<comment type="catalytic activity">
    <reaction evidence="7">
        <text>carbamoyl phosphate + L-aspartate = N-carbamoyl-L-aspartate + phosphate + H(+)</text>
        <dbReference type="Rhea" id="RHEA:20013"/>
        <dbReference type="ChEBI" id="CHEBI:15378"/>
        <dbReference type="ChEBI" id="CHEBI:29991"/>
        <dbReference type="ChEBI" id="CHEBI:32814"/>
        <dbReference type="ChEBI" id="CHEBI:43474"/>
        <dbReference type="ChEBI" id="CHEBI:58228"/>
        <dbReference type="EC" id="2.1.3.2"/>
    </reaction>
</comment>
<dbReference type="GO" id="GO:0044205">
    <property type="term" value="P:'de novo' UMP biosynthetic process"/>
    <property type="evidence" value="ECO:0007669"/>
    <property type="project" value="UniProtKB-UniPathway"/>
</dbReference>
<evidence type="ECO:0000256" key="1">
    <source>
        <dbReference type="ARBA" id="ARBA00004852"/>
    </source>
</evidence>
<evidence type="ECO:0000256" key="5">
    <source>
        <dbReference type="ARBA" id="ARBA00022975"/>
    </source>
</evidence>
<dbReference type="AlphaFoldDB" id="A0A381SL97"/>
<dbReference type="GO" id="GO:0016597">
    <property type="term" value="F:amino acid binding"/>
    <property type="evidence" value="ECO:0007669"/>
    <property type="project" value="InterPro"/>
</dbReference>
<dbReference type="PANTHER" id="PTHR45753">
    <property type="entry name" value="ORNITHINE CARBAMOYLTRANSFERASE, MITOCHONDRIAL"/>
    <property type="match status" value="1"/>
</dbReference>
<evidence type="ECO:0000256" key="6">
    <source>
        <dbReference type="ARBA" id="ARBA00043884"/>
    </source>
</evidence>
<evidence type="ECO:0000259" key="9">
    <source>
        <dbReference type="Pfam" id="PF02729"/>
    </source>
</evidence>
<accession>A0A381SL97</accession>
<dbReference type="PRINTS" id="PR00101">
    <property type="entry name" value="ATCASE"/>
</dbReference>
<dbReference type="EMBL" id="UINC01003182">
    <property type="protein sequence ID" value="SVA04048.1"/>
    <property type="molecule type" value="Genomic_DNA"/>
</dbReference>
<comment type="function">
    <text evidence="6">Catalyzes the condensation of carbamoyl phosphate and aspartate to form carbamoyl aspartate and inorganic phosphate, the committed step in the de novo pyrimidine nucleotide biosynthesis pathway.</text>
</comment>
<evidence type="ECO:0000313" key="10">
    <source>
        <dbReference type="EMBL" id="SVA04048.1"/>
    </source>
</evidence>
<dbReference type="InterPro" id="IPR006130">
    <property type="entry name" value="Asp/Orn_carbamoylTrfase"/>
</dbReference>
<dbReference type="Pfam" id="PF00185">
    <property type="entry name" value="OTCace"/>
    <property type="match status" value="1"/>
</dbReference>
<dbReference type="UniPathway" id="UPA00070">
    <property type="reaction ID" value="UER00116"/>
</dbReference>
<dbReference type="Pfam" id="PF02729">
    <property type="entry name" value="OTCace_N"/>
    <property type="match status" value="1"/>
</dbReference>
<dbReference type="NCBIfam" id="TIGR00670">
    <property type="entry name" value="asp_carb_tr"/>
    <property type="match status" value="1"/>
</dbReference>
<evidence type="ECO:0000256" key="3">
    <source>
        <dbReference type="ARBA" id="ARBA00013008"/>
    </source>
</evidence>
<dbReference type="InterPro" id="IPR006132">
    <property type="entry name" value="Asp/Orn_carbamoyltranf_P-bd"/>
</dbReference>
<dbReference type="SUPFAM" id="SSF53671">
    <property type="entry name" value="Aspartate/ornithine carbamoyltransferase"/>
    <property type="match status" value="1"/>
</dbReference>
<proteinExistence type="inferred from homology"/>
<dbReference type="GO" id="GO:0006207">
    <property type="term" value="P:'de novo' pyrimidine nucleobase biosynthetic process"/>
    <property type="evidence" value="ECO:0007669"/>
    <property type="project" value="InterPro"/>
</dbReference>
<keyword evidence="5" id="KW-0665">Pyrimidine biosynthesis</keyword>